<dbReference type="Gene3D" id="2.60.120.260">
    <property type="entry name" value="Galactose-binding domain-like"/>
    <property type="match status" value="1"/>
</dbReference>
<accession>A7SUU0</accession>
<keyword evidence="4" id="KW-0539">Nucleus</keyword>
<dbReference type="KEGG" id="nve:5503601"/>
<dbReference type="AlphaFoldDB" id="A7SUU0"/>
<dbReference type="FunFam" id="2.60.120.260:FF:000070">
    <property type="entry name" value="Nuclear receptor 2C2-associated protein"/>
    <property type="match status" value="1"/>
</dbReference>
<evidence type="ECO:0000256" key="1">
    <source>
        <dbReference type="ARBA" id="ARBA00004123"/>
    </source>
</evidence>
<evidence type="ECO:0000313" key="5">
    <source>
        <dbReference type="EMBL" id="EDO32498.1"/>
    </source>
</evidence>
<dbReference type="EMBL" id="DS469820">
    <property type="protein sequence ID" value="EDO32498.1"/>
    <property type="molecule type" value="Genomic_DNA"/>
</dbReference>
<sequence length="130" mass="14776">RVSSVLNKNVKEYGKKYMFDGKDETCWNSDQGSPQFVIFEFPQEVNLKRICIQFQGGFAGKECQLEGGPSSSSLTPFHQFYPDDVNTLQIFPVDSCKRMKVLKIIFLSSTDFFGRITIYKLDLFGSCVSS</sequence>
<dbReference type="InParanoid" id="A7SUU0"/>
<evidence type="ECO:0000256" key="4">
    <source>
        <dbReference type="ARBA" id="ARBA00023242"/>
    </source>
</evidence>
<comment type="similarity">
    <text evidence="2">Belongs to the NR2C2AP family.</text>
</comment>
<dbReference type="HOGENOM" id="CLU_133965_0_0_1"/>
<name>A7SUU0_NEMVE</name>
<organism evidence="5 6">
    <name type="scientific">Nematostella vectensis</name>
    <name type="common">Starlet sea anemone</name>
    <dbReference type="NCBI Taxonomy" id="45351"/>
    <lineage>
        <taxon>Eukaryota</taxon>
        <taxon>Metazoa</taxon>
        <taxon>Cnidaria</taxon>
        <taxon>Anthozoa</taxon>
        <taxon>Hexacorallia</taxon>
        <taxon>Actiniaria</taxon>
        <taxon>Edwardsiidae</taxon>
        <taxon>Nematostella</taxon>
    </lineage>
</organism>
<dbReference type="OrthoDB" id="10052260at2759"/>
<dbReference type="eggNOG" id="ENOG502RZAY">
    <property type="taxonomic scope" value="Eukaryota"/>
</dbReference>
<evidence type="ECO:0000256" key="3">
    <source>
        <dbReference type="ARBA" id="ARBA00019956"/>
    </source>
</evidence>
<gene>
    <name evidence="5" type="ORF">NEMVEDRAFT_v1g133024</name>
</gene>
<dbReference type="SUPFAM" id="SSF49785">
    <property type="entry name" value="Galactose-binding domain-like"/>
    <property type="match status" value="1"/>
</dbReference>
<comment type="subcellular location">
    <subcellularLocation>
        <location evidence="1">Nucleus</location>
    </subcellularLocation>
</comment>
<feature type="non-terminal residue" evidence="5">
    <location>
        <position position="1"/>
    </location>
</feature>
<dbReference type="OMA" id="FFGRITV"/>
<dbReference type="GO" id="GO:0005634">
    <property type="term" value="C:nucleus"/>
    <property type="evidence" value="ECO:0007669"/>
    <property type="project" value="UniProtKB-SubCell"/>
</dbReference>
<protein>
    <recommendedName>
        <fullName evidence="3">Nuclear receptor 2C2-associated protein</fullName>
    </recommendedName>
</protein>
<reference evidence="5 6" key="1">
    <citation type="journal article" date="2007" name="Science">
        <title>Sea anemone genome reveals ancestral eumetazoan gene repertoire and genomic organization.</title>
        <authorList>
            <person name="Putnam N.H."/>
            <person name="Srivastava M."/>
            <person name="Hellsten U."/>
            <person name="Dirks B."/>
            <person name="Chapman J."/>
            <person name="Salamov A."/>
            <person name="Terry A."/>
            <person name="Shapiro H."/>
            <person name="Lindquist E."/>
            <person name="Kapitonov V.V."/>
            <person name="Jurka J."/>
            <person name="Genikhovich G."/>
            <person name="Grigoriev I.V."/>
            <person name="Lucas S.M."/>
            <person name="Steele R.E."/>
            <person name="Finnerty J.R."/>
            <person name="Technau U."/>
            <person name="Martindale M.Q."/>
            <person name="Rokhsar D.S."/>
        </authorList>
    </citation>
    <scope>NUCLEOTIDE SEQUENCE [LARGE SCALE GENOMIC DNA]</scope>
    <source>
        <strain evidence="6">CH2 X CH6</strain>
    </source>
</reference>
<dbReference type="Proteomes" id="UP000001593">
    <property type="component" value="Unassembled WGS sequence"/>
</dbReference>
<evidence type="ECO:0000313" key="6">
    <source>
        <dbReference type="Proteomes" id="UP000001593"/>
    </source>
</evidence>
<proteinExistence type="inferred from homology"/>
<keyword evidence="6" id="KW-1185">Reference proteome</keyword>
<dbReference type="STRING" id="45351.A7SUU0"/>
<evidence type="ECO:0000256" key="2">
    <source>
        <dbReference type="ARBA" id="ARBA00009556"/>
    </source>
</evidence>
<dbReference type="InterPro" id="IPR008979">
    <property type="entry name" value="Galactose-bd-like_sf"/>
</dbReference>
<dbReference type="PhylomeDB" id="A7SUU0"/>